<accession>A0AA35L6U1</accession>
<evidence type="ECO:0000259" key="9">
    <source>
        <dbReference type="Pfam" id="PF09240"/>
    </source>
</evidence>
<keyword evidence="6 11" id="KW-0675">Receptor</keyword>
<evidence type="ECO:0000256" key="6">
    <source>
        <dbReference type="ARBA" id="ARBA00023170"/>
    </source>
</evidence>
<dbReference type="InterPro" id="IPR013783">
    <property type="entry name" value="Ig-like_fold"/>
</dbReference>
<evidence type="ECO:0000256" key="2">
    <source>
        <dbReference type="ARBA" id="ARBA00022692"/>
    </source>
</evidence>
<dbReference type="SUPFAM" id="SSF49265">
    <property type="entry name" value="Fibronectin type III"/>
    <property type="match status" value="2"/>
</dbReference>
<dbReference type="Pfam" id="PF18001">
    <property type="entry name" value="Il13Ra_Ig"/>
    <property type="match status" value="1"/>
</dbReference>
<dbReference type="PANTHER" id="PTHR23037:SF46">
    <property type="entry name" value="INTERLEUKIN 5 RECEPTOR SUBUNIT ALPHA"/>
    <property type="match status" value="1"/>
</dbReference>
<dbReference type="InterPro" id="IPR003961">
    <property type="entry name" value="FN3_dom"/>
</dbReference>
<evidence type="ECO:0000256" key="8">
    <source>
        <dbReference type="SAM" id="Phobius"/>
    </source>
</evidence>
<evidence type="ECO:0000256" key="4">
    <source>
        <dbReference type="ARBA" id="ARBA00022989"/>
    </source>
</evidence>
<evidence type="ECO:0000256" key="1">
    <source>
        <dbReference type="ARBA" id="ARBA00004479"/>
    </source>
</evidence>
<dbReference type="PROSITE" id="PS01356">
    <property type="entry name" value="HEMATOPO_REC_S_F2"/>
    <property type="match status" value="1"/>
</dbReference>
<evidence type="ECO:0000256" key="7">
    <source>
        <dbReference type="ARBA" id="ARBA00023180"/>
    </source>
</evidence>
<keyword evidence="5 8" id="KW-0472">Membrane</keyword>
<dbReference type="InterPro" id="IPR015321">
    <property type="entry name" value="TypeI_recpt_CBD"/>
</dbReference>
<evidence type="ECO:0000259" key="10">
    <source>
        <dbReference type="Pfam" id="PF18001"/>
    </source>
</evidence>
<feature type="domain" description="Interleukin-13 receptor subunit alpha-1 Ig-like" evidence="10">
    <location>
        <begin position="40"/>
        <end position="132"/>
    </location>
</feature>
<feature type="domain" description="Type I cytokine receptor cytokine-binding" evidence="9">
    <location>
        <begin position="140"/>
        <end position="200"/>
    </location>
</feature>
<dbReference type="InterPro" id="IPR036116">
    <property type="entry name" value="FN3_sf"/>
</dbReference>
<gene>
    <name evidence="11" type="ORF">PODLI_1B002964</name>
</gene>
<sequence>MKASPQSRSGDEMGQGSFMGTLVLLLVTLIGAVRGATLTLPRPSNVSYTLNETRCQLDVVWTPVRMEGACDVKYRSAIRTGGVWVVERIHRNHSRTVQVPLGKEVVFRVRTECQQEQSQKGEWLNISLPQNGVPGTGAVNVSCIWHMERSLECSWLRGENASRDANYSLTLWIPELRREQPCTNYTKKGGAFRCAFDLKYEWIELSISLQGNSKDIQPVCILSKMSGEVGFPVRLKTPSIVNITKNNGGVFLNWTKPSLWSGMNYEVEINNSGSEIQQTHNTNISISLKPKARHTFRVRAKFYISGEIWTSDWSEVVDWDERDHTLYIPYILAPLCVAVLTVVFLIYRKRIKEMILPTIPEPRNFLEQMFDGESEDYSKVKSVPEDPKLS</sequence>
<dbReference type="Proteomes" id="UP001178461">
    <property type="component" value="Chromosome 13"/>
</dbReference>
<dbReference type="AlphaFoldDB" id="A0AA35L6U1"/>
<dbReference type="CDD" id="cd00063">
    <property type="entry name" value="FN3"/>
    <property type="match status" value="1"/>
</dbReference>
<keyword evidence="3" id="KW-0732">Signal</keyword>
<dbReference type="Pfam" id="PF09240">
    <property type="entry name" value="IL6Ra-bind"/>
    <property type="match status" value="1"/>
</dbReference>
<reference evidence="11" key="1">
    <citation type="submission" date="2022-12" db="EMBL/GenBank/DDBJ databases">
        <authorList>
            <person name="Alioto T."/>
            <person name="Alioto T."/>
            <person name="Gomez Garrido J."/>
        </authorList>
    </citation>
    <scope>NUCLEOTIDE SEQUENCE</scope>
</reference>
<keyword evidence="4 8" id="KW-1133">Transmembrane helix</keyword>
<dbReference type="PANTHER" id="PTHR23037">
    <property type="entry name" value="CYTOKINE RECEPTOR"/>
    <property type="match status" value="1"/>
</dbReference>
<dbReference type="EMBL" id="OX395138">
    <property type="protein sequence ID" value="CAI5790273.1"/>
    <property type="molecule type" value="Genomic_DNA"/>
</dbReference>
<proteinExistence type="predicted"/>
<evidence type="ECO:0000256" key="3">
    <source>
        <dbReference type="ARBA" id="ARBA00022729"/>
    </source>
</evidence>
<keyword evidence="2 8" id="KW-0812">Transmembrane</keyword>
<evidence type="ECO:0000313" key="12">
    <source>
        <dbReference type="Proteomes" id="UP001178461"/>
    </source>
</evidence>
<evidence type="ECO:0000313" key="11">
    <source>
        <dbReference type="EMBL" id="CAI5790273.1"/>
    </source>
</evidence>
<dbReference type="InterPro" id="IPR003532">
    <property type="entry name" value="Short_hematopoietin_rcpt_2_CS"/>
</dbReference>
<dbReference type="GO" id="GO:0009897">
    <property type="term" value="C:external side of plasma membrane"/>
    <property type="evidence" value="ECO:0007669"/>
    <property type="project" value="TreeGrafter"/>
</dbReference>
<keyword evidence="12" id="KW-1185">Reference proteome</keyword>
<feature type="transmembrane region" description="Helical" evidence="8">
    <location>
        <begin position="327"/>
        <end position="347"/>
    </location>
</feature>
<evidence type="ECO:0000256" key="5">
    <source>
        <dbReference type="ARBA" id="ARBA00023136"/>
    </source>
</evidence>
<dbReference type="GO" id="GO:0004896">
    <property type="term" value="F:cytokine receptor activity"/>
    <property type="evidence" value="ECO:0007669"/>
    <property type="project" value="InterPro"/>
</dbReference>
<dbReference type="Gene3D" id="2.60.40.10">
    <property type="entry name" value="Immunoglobulins"/>
    <property type="match status" value="3"/>
</dbReference>
<organism evidence="11 12">
    <name type="scientific">Podarcis lilfordi</name>
    <name type="common">Lilford's wall lizard</name>
    <dbReference type="NCBI Taxonomy" id="74358"/>
    <lineage>
        <taxon>Eukaryota</taxon>
        <taxon>Metazoa</taxon>
        <taxon>Chordata</taxon>
        <taxon>Craniata</taxon>
        <taxon>Vertebrata</taxon>
        <taxon>Euteleostomi</taxon>
        <taxon>Lepidosauria</taxon>
        <taxon>Squamata</taxon>
        <taxon>Bifurcata</taxon>
        <taxon>Unidentata</taxon>
        <taxon>Episquamata</taxon>
        <taxon>Laterata</taxon>
        <taxon>Lacertibaenia</taxon>
        <taxon>Lacertidae</taxon>
        <taxon>Podarcis</taxon>
    </lineage>
</organism>
<name>A0AA35L6U1_9SAUR</name>
<dbReference type="InterPro" id="IPR040566">
    <property type="entry name" value="Il13Ra_Ig"/>
</dbReference>
<protein>
    <submittedName>
        <fullName evidence="11">Interleukin-13 receptor subunit alpha-1 isoform X1</fullName>
    </submittedName>
</protein>
<comment type="subcellular location">
    <subcellularLocation>
        <location evidence="1">Membrane</location>
        <topology evidence="1">Single-pass type I membrane protein</topology>
    </subcellularLocation>
</comment>
<keyword evidence="7" id="KW-0325">Glycoprotein</keyword>